<keyword evidence="1" id="KW-0175">Coiled coil</keyword>
<proteinExistence type="predicted"/>
<dbReference type="Proteomes" id="UP000092839">
    <property type="component" value="Chromosome"/>
</dbReference>
<accession>A0A1B1UA72</accession>
<evidence type="ECO:0000313" key="3">
    <source>
        <dbReference type="Proteomes" id="UP000092839"/>
    </source>
</evidence>
<dbReference type="EMBL" id="CP016428">
    <property type="protein sequence ID" value="ANV99641.1"/>
    <property type="molecule type" value="Genomic_DNA"/>
</dbReference>
<name>A0A1B1UA72_9BRAD</name>
<dbReference type="STRING" id="1274631.LMTR13_05105"/>
<keyword evidence="3" id="KW-1185">Reference proteome</keyword>
<gene>
    <name evidence="2" type="ORF">LMTR13_05105</name>
</gene>
<sequence>MSGASMSDQERELHEVNGCLELLFTLRSEFAQWLGEARDGSAREALENVLGHIEALEREYRTRQNELREHQATRS</sequence>
<reference evidence="2 3" key="1">
    <citation type="submission" date="2016-07" db="EMBL/GenBank/DDBJ databases">
        <title>Complete genome sequence of Bradyrhizobium icense LMTR 13T, a potential inoculant strain isolated from lima bean (Phaseolus lunatus) in Peru.</title>
        <authorList>
            <person name="Ormeno-Orrillo E."/>
            <person name="Duran D."/>
            <person name="Rogel M.A."/>
            <person name="Rey L."/>
            <person name="Imperial J."/>
            <person name="Ruiz-Argueso T."/>
            <person name="Martinez-Romero E."/>
        </authorList>
    </citation>
    <scope>NUCLEOTIDE SEQUENCE [LARGE SCALE GENOMIC DNA]</scope>
    <source>
        <strain evidence="2 3">LMTR 13</strain>
    </source>
</reference>
<evidence type="ECO:0000313" key="2">
    <source>
        <dbReference type="EMBL" id="ANV99641.1"/>
    </source>
</evidence>
<feature type="coiled-coil region" evidence="1">
    <location>
        <begin position="46"/>
        <end position="73"/>
    </location>
</feature>
<evidence type="ECO:0000256" key="1">
    <source>
        <dbReference type="SAM" id="Coils"/>
    </source>
</evidence>
<protein>
    <submittedName>
        <fullName evidence="2">Uncharacterized protein</fullName>
    </submittedName>
</protein>
<dbReference type="AlphaFoldDB" id="A0A1B1UA72"/>
<organism evidence="2 3">
    <name type="scientific">Bradyrhizobium icense</name>
    <dbReference type="NCBI Taxonomy" id="1274631"/>
    <lineage>
        <taxon>Bacteria</taxon>
        <taxon>Pseudomonadati</taxon>
        <taxon>Pseudomonadota</taxon>
        <taxon>Alphaproteobacteria</taxon>
        <taxon>Hyphomicrobiales</taxon>
        <taxon>Nitrobacteraceae</taxon>
        <taxon>Bradyrhizobium</taxon>
    </lineage>
</organism>
<dbReference type="KEGG" id="bic:LMTR13_05105"/>